<evidence type="ECO:0000313" key="1">
    <source>
        <dbReference type="EMBL" id="OAT69299.1"/>
    </source>
</evidence>
<dbReference type="EMBL" id="LQYE01000007">
    <property type="protein sequence ID" value="OAT69299.1"/>
    <property type="molecule type" value="Genomic_DNA"/>
</dbReference>
<protein>
    <submittedName>
        <fullName evidence="1">Uncharacterized protein</fullName>
    </submittedName>
</protein>
<gene>
    <name evidence="1" type="ORF">AWB85_21265</name>
</gene>
<accession>A0A179VBM2</accession>
<comment type="caution">
    <text evidence="1">The sequence shown here is derived from an EMBL/GenBank/DDBJ whole genome shotgun (WGS) entry which is preliminary data.</text>
</comment>
<sequence length="282" mass="30893">MTAAQAEARAITAHGEPTYRWSDLRAHRSALGLRREEIVALLGINGHKYWERETGSRPVGADLMPAVLGMERFVQRITLQEIAAIEADPPARGGTVVLEVFGDQAEFDRSYPDAQAEFGGVRYPLLFQQVAIGRASAELTRRGYVVEVYRGDLRVDLAVRRLAAGLLKGDTIALLGVDRKRYYRWEAGTNPPPAGLIAELQAVDDFIDEAAADLRVETAGGLSVVMTVEDDEVFKQMYPRACTTRGGNRYPLRVLRLAAVRRASAIRSSGGDARIVVTGDIV</sequence>
<dbReference type="AlphaFoldDB" id="A0A179VBM2"/>
<evidence type="ECO:0000313" key="2">
    <source>
        <dbReference type="Proteomes" id="UP000186919"/>
    </source>
</evidence>
<proteinExistence type="predicted"/>
<organism evidence="1 2">
    <name type="scientific">Mycobacteroides immunogenum</name>
    <dbReference type="NCBI Taxonomy" id="83262"/>
    <lineage>
        <taxon>Bacteria</taxon>
        <taxon>Bacillati</taxon>
        <taxon>Actinomycetota</taxon>
        <taxon>Actinomycetes</taxon>
        <taxon>Mycobacteriales</taxon>
        <taxon>Mycobacteriaceae</taxon>
        <taxon>Mycobacteroides</taxon>
    </lineage>
</organism>
<dbReference type="Proteomes" id="UP000186919">
    <property type="component" value="Unassembled WGS sequence"/>
</dbReference>
<reference evidence="1 2" key="1">
    <citation type="submission" date="2016-01" db="EMBL/GenBank/DDBJ databases">
        <title>Mycobacterium immunogenum strain CD11_6 genome sequencing and assembly.</title>
        <authorList>
            <person name="Kaur G."/>
            <person name="Nair G.R."/>
            <person name="Mayilraj S."/>
        </authorList>
    </citation>
    <scope>NUCLEOTIDE SEQUENCE [LARGE SCALE GENOMIC DNA]</scope>
    <source>
        <strain evidence="1 2">CD11-6</strain>
    </source>
</reference>
<name>A0A179VBM2_9MYCO</name>